<dbReference type="PANTHER" id="PTHR15549:SF6">
    <property type="entry name" value="MID2 DOMAIN-CONTAINING PROTEIN"/>
    <property type="match status" value="1"/>
</dbReference>
<evidence type="ECO:0000256" key="1">
    <source>
        <dbReference type="ARBA" id="ARBA00004167"/>
    </source>
</evidence>
<dbReference type="PANTHER" id="PTHR15549">
    <property type="entry name" value="PAIRED IMMUNOGLOBULIN-LIKE TYPE 2 RECEPTOR"/>
    <property type="match status" value="1"/>
</dbReference>
<dbReference type="AlphaFoldDB" id="A0A9W8G5T2"/>
<evidence type="ECO:0000256" key="2">
    <source>
        <dbReference type="ARBA" id="ARBA00022692"/>
    </source>
</evidence>
<dbReference type="InterPro" id="IPR051694">
    <property type="entry name" value="Immunoregulatory_rcpt-like"/>
</dbReference>
<name>A0A9W8G5T2_9FUNG</name>
<dbReference type="GO" id="GO:0016020">
    <property type="term" value="C:membrane"/>
    <property type="evidence" value="ECO:0007669"/>
    <property type="project" value="UniProtKB-SubCell"/>
</dbReference>
<keyword evidence="4 6" id="KW-0472">Membrane</keyword>
<comment type="subcellular location">
    <subcellularLocation>
        <location evidence="1">Membrane</location>
        <topology evidence="1">Single-pass membrane protein</topology>
    </subcellularLocation>
</comment>
<dbReference type="EMBL" id="JANBTW010000046">
    <property type="protein sequence ID" value="KAJ2675675.1"/>
    <property type="molecule type" value="Genomic_DNA"/>
</dbReference>
<evidence type="ECO:0000256" key="4">
    <source>
        <dbReference type="ARBA" id="ARBA00023136"/>
    </source>
</evidence>
<dbReference type="GO" id="GO:0071944">
    <property type="term" value="C:cell periphery"/>
    <property type="evidence" value="ECO:0007669"/>
    <property type="project" value="UniProtKB-ARBA"/>
</dbReference>
<evidence type="ECO:0008006" key="9">
    <source>
        <dbReference type="Google" id="ProtNLM"/>
    </source>
</evidence>
<feature type="transmembrane region" description="Helical" evidence="6">
    <location>
        <begin position="210"/>
        <end position="233"/>
    </location>
</feature>
<dbReference type="Proteomes" id="UP001151518">
    <property type="component" value="Unassembled WGS sequence"/>
</dbReference>
<feature type="region of interest" description="Disordered" evidence="5">
    <location>
        <begin position="133"/>
        <end position="202"/>
    </location>
</feature>
<evidence type="ECO:0000256" key="3">
    <source>
        <dbReference type="ARBA" id="ARBA00022989"/>
    </source>
</evidence>
<evidence type="ECO:0000313" key="7">
    <source>
        <dbReference type="EMBL" id="KAJ2675675.1"/>
    </source>
</evidence>
<feature type="region of interest" description="Disordered" evidence="5">
    <location>
        <begin position="399"/>
        <end position="420"/>
    </location>
</feature>
<feature type="compositionally biased region" description="Polar residues" evidence="5">
    <location>
        <begin position="269"/>
        <end position="278"/>
    </location>
</feature>
<keyword evidence="3 6" id="KW-1133">Transmembrane helix</keyword>
<gene>
    <name evidence="7" type="ORF">GGI25_003873</name>
</gene>
<feature type="compositionally biased region" description="Low complexity" evidence="5">
    <location>
        <begin position="135"/>
        <end position="186"/>
    </location>
</feature>
<feature type="region of interest" description="Disordered" evidence="5">
    <location>
        <begin position="266"/>
        <end position="305"/>
    </location>
</feature>
<evidence type="ECO:0000313" key="8">
    <source>
        <dbReference type="Proteomes" id="UP001151518"/>
    </source>
</evidence>
<feature type="compositionally biased region" description="Polar residues" evidence="5">
    <location>
        <begin position="287"/>
        <end position="304"/>
    </location>
</feature>
<keyword evidence="2 6" id="KW-0812">Transmembrane</keyword>
<comment type="caution">
    <text evidence="7">The sequence shown here is derived from an EMBL/GenBank/DDBJ whole genome shotgun (WGS) entry which is preliminary data.</text>
</comment>
<sequence>MSTLSTVSDCSAQQYCTQSDQPLNYDNQYIIKWNNNFPPLNPESQVTVSVYSTYDLTTPIFQQSTTNTNGMIALQPSAGWFSQYTGSDARVGENQQIFLAVYLQGNDPPAASSMLQLRLTATPEQYAEIQSILHPSPASSSSSSSSTSSASESSESSESSELSESSASSSSGSSSLSSAQPTLSSTVELSESPTPTQATNGHKRGLSAGAIAGITVGAVVFLLLLLLLLLVLYRRRQRTKRGQAKHSPPDSAFADPIAPTADEKRHLNQPISNPSPTDTPLLLAGRPNNNSFTSHDGSSLSHPLSPSYRPLTLESPRVLMHMPASTRSEQILTTQDARQIGDIFRDALRKPPVSEDGEGGVRDSIVDELEEDPGWRERVASERMQRELEQEASVIRSVAMKAHGSEYSSRPGTSQTKASQ</sequence>
<feature type="compositionally biased region" description="Polar residues" evidence="5">
    <location>
        <begin position="187"/>
        <end position="200"/>
    </location>
</feature>
<evidence type="ECO:0000256" key="5">
    <source>
        <dbReference type="SAM" id="MobiDB-lite"/>
    </source>
</evidence>
<proteinExistence type="predicted"/>
<organism evidence="7 8">
    <name type="scientific">Coemansia spiralis</name>
    <dbReference type="NCBI Taxonomy" id="417178"/>
    <lineage>
        <taxon>Eukaryota</taxon>
        <taxon>Fungi</taxon>
        <taxon>Fungi incertae sedis</taxon>
        <taxon>Zoopagomycota</taxon>
        <taxon>Kickxellomycotina</taxon>
        <taxon>Kickxellomycetes</taxon>
        <taxon>Kickxellales</taxon>
        <taxon>Kickxellaceae</taxon>
        <taxon>Coemansia</taxon>
    </lineage>
</organism>
<evidence type="ECO:0000256" key="6">
    <source>
        <dbReference type="SAM" id="Phobius"/>
    </source>
</evidence>
<protein>
    <recommendedName>
        <fullName evidence="9">Mid2 domain-containing protein</fullName>
    </recommendedName>
</protein>
<accession>A0A9W8G5T2</accession>
<dbReference type="OrthoDB" id="5592858at2759"/>
<feature type="compositionally biased region" description="Polar residues" evidence="5">
    <location>
        <begin position="406"/>
        <end position="420"/>
    </location>
</feature>
<reference evidence="7" key="1">
    <citation type="submission" date="2022-07" db="EMBL/GenBank/DDBJ databases">
        <title>Phylogenomic reconstructions and comparative analyses of Kickxellomycotina fungi.</title>
        <authorList>
            <person name="Reynolds N.K."/>
            <person name="Stajich J.E."/>
            <person name="Barry K."/>
            <person name="Grigoriev I.V."/>
            <person name="Crous P."/>
            <person name="Smith M.E."/>
        </authorList>
    </citation>
    <scope>NUCLEOTIDE SEQUENCE</scope>
    <source>
        <strain evidence="7">NRRL 3115</strain>
    </source>
</reference>